<comment type="caution">
    <text evidence="1">The sequence shown here is derived from an EMBL/GenBank/DDBJ whole genome shotgun (WGS) entry which is preliminary data.</text>
</comment>
<sequence length="218" mass="23480">MSLPQPQPSTSAGEFGPVPLGELEVLEPGDAGRAGVEHFIAGVYARRFGARVSQFAPHLVGLRDPHSGAWVAAAGFRHADQSPLFLERYLEAPVEHMLSQHRGRPVARQGIVEVGHLSASRPGAGRLLIPLLGQHLARQSTQWVVSTLTQELRHLFIRLGVTPIALGQADSSAVGPDAADWGSYYEHHPVVLAGRLDAALRLMRRRTATPSHPSKSSS</sequence>
<evidence type="ECO:0000313" key="1">
    <source>
        <dbReference type="EMBL" id="MFC7435181.1"/>
    </source>
</evidence>
<dbReference type="Pfam" id="PF12261">
    <property type="entry name" value="T_hemolysin"/>
    <property type="match status" value="1"/>
</dbReference>
<dbReference type="RefSeq" id="WP_382257463.1">
    <property type="nucleotide sequence ID" value="NZ_JBHTBX010000007.1"/>
</dbReference>
<proteinExistence type="predicted"/>
<dbReference type="InterPro" id="IPR022050">
    <property type="entry name" value="T_hemolysin"/>
</dbReference>
<reference evidence="2" key="1">
    <citation type="journal article" date="2019" name="Int. J. Syst. Evol. Microbiol.">
        <title>The Global Catalogue of Microorganisms (GCM) 10K type strain sequencing project: providing services to taxonomists for standard genome sequencing and annotation.</title>
        <authorList>
            <consortium name="The Broad Institute Genomics Platform"/>
            <consortium name="The Broad Institute Genome Sequencing Center for Infectious Disease"/>
            <person name="Wu L."/>
            <person name="Ma J."/>
        </authorList>
    </citation>
    <scope>NUCLEOTIDE SEQUENCE [LARGE SCALE GENOMIC DNA]</scope>
    <source>
        <strain evidence="2">CCUG 54518</strain>
    </source>
</reference>
<evidence type="ECO:0000313" key="2">
    <source>
        <dbReference type="Proteomes" id="UP001596495"/>
    </source>
</evidence>
<protein>
    <submittedName>
        <fullName evidence="1">Thermostable hemolysin</fullName>
    </submittedName>
</protein>
<dbReference type="Proteomes" id="UP001596495">
    <property type="component" value="Unassembled WGS sequence"/>
</dbReference>
<gene>
    <name evidence="1" type="ORF">ACFQNJ_11760</name>
</gene>
<organism evidence="1 2">
    <name type="scientific">Hydrogenophaga bisanensis</name>
    <dbReference type="NCBI Taxonomy" id="439611"/>
    <lineage>
        <taxon>Bacteria</taxon>
        <taxon>Pseudomonadati</taxon>
        <taxon>Pseudomonadota</taxon>
        <taxon>Betaproteobacteria</taxon>
        <taxon>Burkholderiales</taxon>
        <taxon>Comamonadaceae</taxon>
        <taxon>Hydrogenophaga</taxon>
    </lineage>
</organism>
<accession>A0ABW2RAR4</accession>
<name>A0ABW2RAR4_9BURK</name>
<dbReference type="EMBL" id="JBHTBX010000007">
    <property type="protein sequence ID" value="MFC7435181.1"/>
    <property type="molecule type" value="Genomic_DNA"/>
</dbReference>
<keyword evidence="2" id="KW-1185">Reference proteome</keyword>